<name>A0A915HMH2_ROMCU</name>
<evidence type="ECO:0000313" key="9">
    <source>
        <dbReference type="WBParaSite" id="nRc.2.0.1.t02695-RA"/>
    </source>
</evidence>
<feature type="transmembrane region" description="Helical" evidence="6">
    <location>
        <begin position="488"/>
        <end position="507"/>
    </location>
</feature>
<keyword evidence="5 6" id="KW-0472">Membrane</keyword>
<dbReference type="GO" id="GO:0016020">
    <property type="term" value="C:membrane"/>
    <property type="evidence" value="ECO:0007669"/>
    <property type="project" value="UniProtKB-SubCell"/>
</dbReference>
<keyword evidence="8" id="KW-1185">Reference proteome</keyword>
<evidence type="ECO:0000256" key="3">
    <source>
        <dbReference type="ARBA" id="ARBA00022729"/>
    </source>
</evidence>
<feature type="transmembrane region" description="Helical" evidence="6">
    <location>
        <begin position="379"/>
        <end position="397"/>
    </location>
</feature>
<dbReference type="GO" id="GO:0005794">
    <property type="term" value="C:Golgi apparatus"/>
    <property type="evidence" value="ECO:0007669"/>
    <property type="project" value="TreeGrafter"/>
</dbReference>
<dbReference type="Pfam" id="PF06814">
    <property type="entry name" value="GOST_TM"/>
    <property type="match status" value="1"/>
</dbReference>
<evidence type="ECO:0000256" key="4">
    <source>
        <dbReference type="ARBA" id="ARBA00022989"/>
    </source>
</evidence>
<proteinExistence type="predicted"/>
<dbReference type="PANTHER" id="PTHR21229">
    <property type="entry name" value="LUNG SEVEN TRANSMEMBRANE RECEPTOR"/>
    <property type="match status" value="1"/>
</dbReference>
<evidence type="ECO:0000256" key="6">
    <source>
        <dbReference type="SAM" id="Phobius"/>
    </source>
</evidence>
<keyword evidence="4 6" id="KW-1133">Transmembrane helix</keyword>
<dbReference type="PANTHER" id="PTHR21229:SF2">
    <property type="entry name" value="RE59932P"/>
    <property type="match status" value="1"/>
</dbReference>
<reference evidence="9" key="1">
    <citation type="submission" date="2022-11" db="UniProtKB">
        <authorList>
            <consortium name="WormBaseParasite"/>
        </authorList>
    </citation>
    <scope>IDENTIFICATION</scope>
</reference>
<keyword evidence="2 6" id="KW-0812">Transmembrane</keyword>
<evidence type="ECO:0000256" key="1">
    <source>
        <dbReference type="ARBA" id="ARBA00004141"/>
    </source>
</evidence>
<feature type="transmembrane region" description="Helical" evidence="6">
    <location>
        <begin position="347"/>
        <end position="367"/>
    </location>
</feature>
<dbReference type="InterPro" id="IPR009637">
    <property type="entry name" value="GPR107/GPR108-like"/>
</dbReference>
<protein>
    <submittedName>
        <fullName evidence="9">Protein GPR107</fullName>
    </submittedName>
</protein>
<evidence type="ECO:0000256" key="5">
    <source>
        <dbReference type="ARBA" id="ARBA00023136"/>
    </source>
</evidence>
<dbReference type="AlphaFoldDB" id="A0A915HMH2"/>
<dbReference type="InterPro" id="IPR053937">
    <property type="entry name" value="GOST_TM"/>
</dbReference>
<accession>A0A915HMH2</accession>
<evidence type="ECO:0000313" key="8">
    <source>
        <dbReference type="Proteomes" id="UP000887565"/>
    </source>
</evidence>
<dbReference type="Proteomes" id="UP000887565">
    <property type="component" value="Unplaced"/>
</dbReference>
<evidence type="ECO:0000256" key="2">
    <source>
        <dbReference type="ARBA" id="ARBA00022692"/>
    </source>
</evidence>
<feature type="transmembrane region" description="Helical" evidence="6">
    <location>
        <begin position="463"/>
        <end position="482"/>
    </location>
</feature>
<organism evidence="8 9">
    <name type="scientific">Romanomermis culicivorax</name>
    <name type="common">Nematode worm</name>
    <dbReference type="NCBI Taxonomy" id="13658"/>
    <lineage>
        <taxon>Eukaryota</taxon>
        <taxon>Metazoa</taxon>
        <taxon>Ecdysozoa</taxon>
        <taxon>Nematoda</taxon>
        <taxon>Enoplea</taxon>
        <taxon>Dorylaimia</taxon>
        <taxon>Mermithida</taxon>
        <taxon>Mermithoidea</taxon>
        <taxon>Mermithidae</taxon>
        <taxon>Romanomermis</taxon>
    </lineage>
</organism>
<dbReference type="WBParaSite" id="nRc.2.0.1.t02695-RA">
    <property type="protein sequence ID" value="nRc.2.0.1.t02695-RA"/>
    <property type="gene ID" value="nRc.2.0.1.g02695"/>
</dbReference>
<evidence type="ECO:0000259" key="7">
    <source>
        <dbReference type="Pfam" id="PF06814"/>
    </source>
</evidence>
<feature type="transmembrane region" description="Helical" evidence="6">
    <location>
        <begin position="315"/>
        <end position="335"/>
    </location>
</feature>
<feature type="transmembrane region" description="Helical" evidence="6">
    <location>
        <begin position="409"/>
        <end position="431"/>
    </location>
</feature>
<comment type="subcellular location">
    <subcellularLocation>
        <location evidence="1">Membrane</location>
        <topology evidence="1">Multi-pass membrane protein</topology>
    </subcellularLocation>
</comment>
<feature type="domain" description="GOST seven transmembrane" evidence="7">
    <location>
        <begin position="303"/>
        <end position="519"/>
    </location>
</feature>
<sequence>MTVVGIAQTKPRRELFSPKLLKCYNFRAFEENGIIPLRGKPVFRGGKRPLKSPNAPTDLRAPLHITYLLFNVLSMERLLVVLSLLSPWNFASGKIHRISFETILKDDNRQFVHLLDFGFLIEGFLYVEIANFSLSTDRVDGDLIGFTLSKGDDVNGHLRGPSDCILRKTESIDEVIYLTYDFKNKFLLLDRVGSDIRNLQICAIDNTADLDSITTNNRCYQKSTTVNSVDKNGTTDFVEIEKSVHVEPLNRIPLSINDDGFSFKFLVNFVRKIDEGQYYFVYHNCHNYGINVKNRISASYKINYYFISTIGQQKAVWAVVFYIMHLLIVFCHLFESFRQYLKDDLDYRLKGLMLFGVIILIGTGWTFFKNFLTDRDRKLFMLVIPLQVLDNIALIIKEESEIGLESHSFGLKLFILIDLICCAAVILPVIWERSVSIRHLQEASRTDGKAAFNLKKLKLFRHFYIIIICYIYLTRIVNYLVISMMPFKYSYVVIMIVEVGSWVFYVITGYKFKPAINNPYFKLTQNDDDDDYEDVILQSGALENVMRVNKTSNSKSSAAGLKNREDSIELGDVIVHDQEMSHELD</sequence>
<keyword evidence="3" id="KW-0732">Signal</keyword>